<feature type="signal peptide" evidence="1">
    <location>
        <begin position="1"/>
        <end position="27"/>
    </location>
</feature>
<dbReference type="OrthoDB" id="4315065at2"/>
<dbReference type="Proteomes" id="UP000199323">
    <property type="component" value="Unassembled WGS sequence"/>
</dbReference>
<name>A0A1I1YLY2_9ACTN</name>
<accession>A0A1I1YLY2</accession>
<dbReference type="RefSeq" id="WP_093711813.1">
    <property type="nucleotide sequence ID" value="NZ_FONG01000002.1"/>
</dbReference>
<evidence type="ECO:0000313" key="3">
    <source>
        <dbReference type="Proteomes" id="UP000199323"/>
    </source>
</evidence>
<dbReference type="AlphaFoldDB" id="A0A1I1YLY2"/>
<gene>
    <name evidence="2" type="ORF">SAMN05216251_10279</name>
</gene>
<protein>
    <recommendedName>
        <fullName evidence="4">Lipoprotein</fullName>
    </recommendedName>
</protein>
<keyword evidence="1" id="KW-0732">Signal</keyword>
<dbReference type="InterPro" id="IPR058119">
    <property type="entry name" value="SCO0607-like"/>
</dbReference>
<proteinExistence type="predicted"/>
<sequence length="105" mass="11267">MNRNHSRRPRIPAAARPTLLALTLAGAALVGLTSACSFQDAQCSDGEYPAASVGSSSGGACFSDDEEPSKGFVRYPKGKVPKHVDDKWDKYWQKHTLDANGNETS</sequence>
<organism evidence="2 3">
    <name type="scientific">Actinacidiphila alni</name>
    <dbReference type="NCBI Taxonomy" id="380248"/>
    <lineage>
        <taxon>Bacteria</taxon>
        <taxon>Bacillati</taxon>
        <taxon>Actinomycetota</taxon>
        <taxon>Actinomycetes</taxon>
        <taxon>Kitasatosporales</taxon>
        <taxon>Streptomycetaceae</taxon>
        <taxon>Actinacidiphila</taxon>
    </lineage>
</organism>
<feature type="chain" id="PRO_5039553214" description="Lipoprotein" evidence="1">
    <location>
        <begin position="28"/>
        <end position="105"/>
    </location>
</feature>
<dbReference type="EMBL" id="FONG01000002">
    <property type="protein sequence ID" value="SFE20312.1"/>
    <property type="molecule type" value="Genomic_DNA"/>
</dbReference>
<dbReference type="NCBIfam" id="NF046120">
    <property type="entry name" value="lipo_SCO0607"/>
    <property type="match status" value="1"/>
</dbReference>
<reference evidence="3" key="1">
    <citation type="submission" date="2016-10" db="EMBL/GenBank/DDBJ databases">
        <authorList>
            <person name="Varghese N."/>
            <person name="Submissions S."/>
        </authorList>
    </citation>
    <scope>NUCLEOTIDE SEQUENCE [LARGE SCALE GENOMIC DNA]</scope>
    <source>
        <strain evidence="3">CGMCC 4.3510</strain>
    </source>
</reference>
<evidence type="ECO:0000256" key="1">
    <source>
        <dbReference type="SAM" id="SignalP"/>
    </source>
</evidence>
<evidence type="ECO:0000313" key="2">
    <source>
        <dbReference type="EMBL" id="SFE20312.1"/>
    </source>
</evidence>
<keyword evidence="3" id="KW-1185">Reference proteome</keyword>
<evidence type="ECO:0008006" key="4">
    <source>
        <dbReference type="Google" id="ProtNLM"/>
    </source>
</evidence>